<dbReference type="InterPro" id="IPR042316">
    <property type="entry name" value="IRKI-like"/>
</dbReference>
<sequence length="858" mass="95347">MLLISVLIPPTSSALHGYPAVHKADPQRVHAHDEGPYMPPSSPVLGGAAASAIQKLVGELQYYPQAAPAAPTTRGNSPQQPCQHVNLPKQQLAAAGGNSSNFKMNGFNTQQQLHSSFNNSSNINTSFISSTSTSTTTNNVSDRKFSLDYLSSSAATTNNIELSPNPRFAQDYPIFTPPIKPHYEEVALGAGSTPPPDTSSKSGDSLEALRDEEDWLSPLVLDDAALPHALDFQFPLYPPATSASTARLAANHQPPPGTASATTLLHRPKIEPRPYHITSIHPNRGPTLAPKRKPRIRSAEFSRHATYPDWSSNNNPPPHVPSFSHKKPLSELLTAKLKHNPTHPSAISSTSHHHSHLPDTNNDINNVNPNNIPHQQYLLHDPPSASSDNGCMQSCDKCLPGSRMTVVPIMDSCDYTDIPPKERDFIDPGVTPPPTSKPKGTNNPFISWFRSKKKPVPTQASNYVSLKGSRSQGNKGRVTPNQALMESILIEKERANIKEKLMNLEEGKDTLEMEVNNMKQEVSQANEKRDAALVEVFELRMAMEEMGKKIEGLESYCQSLHNVTNKRNPLKHYNIIGGPGYGDPMNVEMIEDEHDQMLRAALAVPSANPFAGPNKKEFYHAVTEARVGVKQFCRTLLQQVQEQAATEKIESILQPYNVKVAPRVSKVVRYHLESLVNEAFYEDFENIKFQKSGTNCVLDPCQRPQAFYKTYLGMSQMGWSELVSKESAVYSQSFDAYCDHKMNRVEQVLNWEGRWPDDLARSFFVAAKWVWLLHLLAFSFHHPALIFRVGCEAHFDSQFMEELPLDPQSSKLPKLSSSLESSSSLHLKAMVMPGFFFNNYEVIKCKVILSRQQAITTN</sequence>
<feature type="compositionally biased region" description="Low complexity" evidence="2">
    <location>
        <begin position="361"/>
        <end position="373"/>
    </location>
</feature>
<dbReference type="PANTHER" id="PTHR31029:SF4">
    <property type="entry name" value="CYCLIN-DEPENDENT KINASE-LIKE PROTEIN"/>
    <property type="match status" value="1"/>
</dbReference>
<evidence type="ECO:0000256" key="1">
    <source>
        <dbReference type="SAM" id="Coils"/>
    </source>
</evidence>
<feature type="region of interest" description="Disordered" evidence="2">
    <location>
        <begin position="424"/>
        <end position="448"/>
    </location>
</feature>
<feature type="region of interest" description="Disordered" evidence="2">
    <location>
        <begin position="340"/>
        <end position="375"/>
    </location>
</feature>
<dbReference type="AlphaFoldDB" id="A0A9D4Z993"/>
<evidence type="ECO:0000256" key="2">
    <source>
        <dbReference type="SAM" id="MobiDB-lite"/>
    </source>
</evidence>
<organism evidence="3 4">
    <name type="scientific">Adiantum capillus-veneris</name>
    <name type="common">Maidenhair fern</name>
    <dbReference type="NCBI Taxonomy" id="13818"/>
    <lineage>
        <taxon>Eukaryota</taxon>
        <taxon>Viridiplantae</taxon>
        <taxon>Streptophyta</taxon>
        <taxon>Embryophyta</taxon>
        <taxon>Tracheophyta</taxon>
        <taxon>Polypodiopsida</taxon>
        <taxon>Polypodiidae</taxon>
        <taxon>Polypodiales</taxon>
        <taxon>Pteridineae</taxon>
        <taxon>Pteridaceae</taxon>
        <taxon>Vittarioideae</taxon>
        <taxon>Adiantum</taxon>
    </lineage>
</organism>
<keyword evidence="4" id="KW-1185">Reference proteome</keyword>
<reference evidence="3" key="1">
    <citation type="submission" date="2021-01" db="EMBL/GenBank/DDBJ databases">
        <title>Adiantum capillus-veneris genome.</title>
        <authorList>
            <person name="Fang Y."/>
            <person name="Liao Q."/>
        </authorList>
    </citation>
    <scope>NUCLEOTIDE SEQUENCE</scope>
    <source>
        <strain evidence="3">H3</strain>
        <tissue evidence="3">Leaf</tissue>
    </source>
</reference>
<proteinExistence type="predicted"/>
<feature type="region of interest" description="Disordered" evidence="2">
    <location>
        <begin position="187"/>
        <end position="207"/>
    </location>
</feature>
<protein>
    <submittedName>
        <fullName evidence="3">Uncharacterized protein</fullName>
    </submittedName>
</protein>
<gene>
    <name evidence="3" type="ORF">GOP47_0017526</name>
</gene>
<dbReference type="OrthoDB" id="785851at2759"/>
<evidence type="ECO:0000313" key="3">
    <source>
        <dbReference type="EMBL" id="KAI5066998.1"/>
    </source>
</evidence>
<feature type="coiled-coil region" evidence="1">
    <location>
        <begin position="494"/>
        <end position="535"/>
    </location>
</feature>
<dbReference type="Proteomes" id="UP000886520">
    <property type="component" value="Chromosome 17"/>
</dbReference>
<name>A0A9D4Z993_ADICA</name>
<comment type="caution">
    <text evidence="3">The sequence shown here is derived from an EMBL/GenBank/DDBJ whole genome shotgun (WGS) entry which is preliminary data.</text>
</comment>
<dbReference type="PANTHER" id="PTHR31029">
    <property type="entry name" value="CYCLIN-DEPENDENT KINASE-LIKE PROTEIN"/>
    <property type="match status" value="1"/>
</dbReference>
<dbReference type="EMBL" id="JABFUD020000017">
    <property type="protein sequence ID" value="KAI5066998.1"/>
    <property type="molecule type" value="Genomic_DNA"/>
</dbReference>
<feature type="region of interest" description="Disordered" evidence="2">
    <location>
        <begin position="274"/>
        <end position="293"/>
    </location>
</feature>
<keyword evidence="1" id="KW-0175">Coiled coil</keyword>
<evidence type="ECO:0000313" key="4">
    <source>
        <dbReference type="Proteomes" id="UP000886520"/>
    </source>
</evidence>
<accession>A0A9D4Z993</accession>